<dbReference type="PANTHER" id="PTHR33376:SF2">
    <property type="entry name" value="DICARBOXYLATE-BINDING PERIPLASMIC PROTEIN"/>
    <property type="match status" value="1"/>
</dbReference>
<dbReference type="NCBIfam" id="TIGR00787">
    <property type="entry name" value="dctP"/>
    <property type="match status" value="1"/>
</dbReference>
<evidence type="ECO:0000256" key="1">
    <source>
        <dbReference type="ARBA" id="ARBA00022729"/>
    </source>
</evidence>
<dbReference type="InterPro" id="IPR038404">
    <property type="entry name" value="TRAP_DctP_sf"/>
</dbReference>
<dbReference type="InterPro" id="IPR018389">
    <property type="entry name" value="DctP_fam"/>
</dbReference>
<dbReference type="EMBL" id="BRPJ01000004">
    <property type="protein sequence ID" value="GLB28281.1"/>
    <property type="molecule type" value="Genomic_DNA"/>
</dbReference>
<dbReference type="Pfam" id="PF03480">
    <property type="entry name" value="DctP"/>
    <property type="match status" value="1"/>
</dbReference>
<dbReference type="NCBIfam" id="NF037995">
    <property type="entry name" value="TRAP_S1"/>
    <property type="match status" value="1"/>
</dbReference>
<dbReference type="PROSITE" id="PS51257">
    <property type="entry name" value="PROKAR_LIPOPROTEIN"/>
    <property type="match status" value="1"/>
</dbReference>
<name>A0ABQ5LZZ2_9FIRM</name>
<keyword evidence="1" id="KW-0732">Signal</keyword>
<keyword evidence="3" id="KW-1185">Reference proteome</keyword>
<dbReference type="PANTHER" id="PTHR33376">
    <property type="match status" value="1"/>
</dbReference>
<dbReference type="Proteomes" id="UP001419084">
    <property type="component" value="Unassembled WGS sequence"/>
</dbReference>
<dbReference type="PIRSF" id="PIRSF006470">
    <property type="entry name" value="DctB"/>
    <property type="match status" value="1"/>
</dbReference>
<gene>
    <name evidence="2" type="ORF">LAD12857_02040</name>
</gene>
<sequence length="356" mass="39868">MRRELQGVFLCVVMAVVLSGCKGPDQTGVKGSPAGNEGTSAVEAPGKGVRENPEYVFTYAENQAEDYPTTQGAYKFAELISQKTNGRIIINIQAGGVLGDEKSVCEQLQFGGIDFMRISLSPLAEFVPKLNVLQLPYLYRDADHMWQVLDGPIGKDFMNSFEGSNLVPLSWYDAGARNFYNSVHPIRTLDDMKGLKIRVQESEMMIGMVEALGASPAPMSYAEVYSALQTGAIDGAENNWPSYESTSHFEVAKYYTLDEHNRVPELQLCSQPTWDKLSEEDQNIIKECALESAEYERKLWSEREKESEKKVRQAGCQIIELPPGEKQKFQDAVKPMYEKYCSDYMDIVDAIIETGR</sequence>
<dbReference type="InterPro" id="IPR004682">
    <property type="entry name" value="TRAP_DctP"/>
</dbReference>
<evidence type="ECO:0000313" key="2">
    <source>
        <dbReference type="EMBL" id="GLB28281.1"/>
    </source>
</evidence>
<proteinExistence type="predicted"/>
<accession>A0ABQ5LZZ2</accession>
<dbReference type="Gene3D" id="3.40.190.170">
    <property type="entry name" value="Bacterial extracellular solute-binding protein, family 7"/>
    <property type="match status" value="1"/>
</dbReference>
<dbReference type="CDD" id="cd13671">
    <property type="entry name" value="PBP2_TRAP_SBP_like_3"/>
    <property type="match status" value="1"/>
</dbReference>
<evidence type="ECO:0000313" key="3">
    <source>
        <dbReference type="Proteomes" id="UP001419084"/>
    </source>
</evidence>
<dbReference type="RefSeq" id="WP_346064430.1">
    <property type="nucleotide sequence ID" value="NZ_BRPJ01000004.1"/>
</dbReference>
<protein>
    <submittedName>
        <fullName evidence="2">C4-dicarboxylate ABC transporter</fullName>
    </submittedName>
</protein>
<organism evidence="2 3">
    <name type="scientific">Lacrimispora amygdalina</name>
    <dbReference type="NCBI Taxonomy" id="253257"/>
    <lineage>
        <taxon>Bacteria</taxon>
        <taxon>Bacillati</taxon>
        <taxon>Bacillota</taxon>
        <taxon>Clostridia</taxon>
        <taxon>Lachnospirales</taxon>
        <taxon>Lachnospiraceae</taxon>
        <taxon>Lacrimispora</taxon>
    </lineage>
</organism>
<comment type="caution">
    <text evidence="2">The sequence shown here is derived from an EMBL/GenBank/DDBJ whole genome shotgun (WGS) entry which is preliminary data.</text>
</comment>
<reference evidence="2 3" key="1">
    <citation type="journal article" date="2024" name="Int. J. Syst. Evol. Microbiol.">
        <title>Lacrimispora brassicae sp. nov. isolated from fermented cabbage, and proposal of Clostridium indicum Gundawar et al. 2019 and Clostridium methoxybenzovorans Mechichi et al. 1999 as heterotypic synonyms of Lacrimispora amygdalina (Parshina et al. 2003) Haas and Blanchard 2020 and Lacrimispora indolis (McClung and McCoy 1957) Haas and Blanchard 2020, respectively.</title>
        <authorList>
            <person name="Kobayashi H."/>
            <person name="Tanizawa Y."/>
            <person name="Sakamoto M."/>
            <person name="Ohkuma M."/>
            <person name="Tohno M."/>
        </authorList>
    </citation>
    <scope>NUCLEOTIDE SEQUENCE [LARGE SCALE GENOMIC DNA]</scope>
    <source>
        <strain evidence="2 3">DSM 12857</strain>
    </source>
</reference>